<sequence>MNLQFEEMSDNSFWIYFEGDLDVYNINQVTIEIQKKIKNTKNEKVVFDLKKLNYLDSSGIGLLVKFYKYLKDNNKKMQLYRPTENVLKLIKMTKLDKIIEVKS</sequence>
<accession>A0A1G6PLP1</accession>
<dbReference type="STRING" id="28234.SAMN04488588_1852"/>
<dbReference type="EMBL" id="SRME01000003">
    <property type="protein sequence ID" value="TGG87994.1"/>
    <property type="molecule type" value="Genomic_DNA"/>
</dbReference>
<evidence type="ECO:0000313" key="4">
    <source>
        <dbReference type="EMBL" id="SDC80969.1"/>
    </source>
</evidence>
<reference evidence="5 7" key="2">
    <citation type="submission" date="2019-04" db="EMBL/GenBank/DDBJ databases">
        <title>Draft genome sequence data and analysis of a Fermenting Bacterium, Geotoga petraea strain HO-Geo1, isolated from heavy-oil petroleum reservoir in Russia.</title>
        <authorList>
            <person name="Grouzdev D.S."/>
            <person name="Semenova E.M."/>
            <person name="Sokolova D.S."/>
            <person name="Tourova T.P."/>
            <person name="Poltaraus A.B."/>
            <person name="Nazina T.N."/>
        </authorList>
    </citation>
    <scope>NUCLEOTIDE SEQUENCE [LARGE SCALE GENOMIC DNA]</scope>
    <source>
        <strain evidence="5 7">HO-Geo1</strain>
    </source>
</reference>
<gene>
    <name evidence="5" type="ORF">E4650_06525</name>
    <name evidence="4" type="ORF">SAMN04488588_1852</name>
</gene>
<dbReference type="RefSeq" id="WP_091405130.1">
    <property type="nucleotide sequence ID" value="NZ_FMYV01000008.1"/>
</dbReference>
<protein>
    <recommendedName>
        <fullName evidence="2">Anti-sigma factor antagonist</fullName>
    </recommendedName>
</protein>
<dbReference type="GO" id="GO:0043856">
    <property type="term" value="F:anti-sigma factor antagonist activity"/>
    <property type="evidence" value="ECO:0007669"/>
    <property type="project" value="InterPro"/>
</dbReference>
<keyword evidence="6" id="KW-1185">Reference proteome</keyword>
<proteinExistence type="inferred from homology"/>
<dbReference type="Proteomes" id="UP000297288">
    <property type="component" value="Unassembled WGS sequence"/>
</dbReference>
<dbReference type="NCBIfam" id="TIGR00377">
    <property type="entry name" value="ant_ant_sig"/>
    <property type="match status" value="1"/>
</dbReference>
<evidence type="ECO:0000259" key="3">
    <source>
        <dbReference type="PROSITE" id="PS50801"/>
    </source>
</evidence>
<organism evidence="4 6">
    <name type="scientific">Geotoga petraea</name>
    <dbReference type="NCBI Taxonomy" id="28234"/>
    <lineage>
        <taxon>Bacteria</taxon>
        <taxon>Thermotogati</taxon>
        <taxon>Thermotogota</taxon>
        <taxon>Thermotogae</taxon>
        <taxon>Petrotogales</taxon>
        <taxon>Petrotogaceae</taxon>
        <taxon>Geotoga</taxon>
    </lineage>
</organism>
<dbReference type="InterPro" id="IPR002645">
    <property type="entry name" value="STAS_dom"/>
</dbReference>
<dbReference type="CDD" id="cd07043">
    <property type="entry name" value="STAS_anti-anti-sigma_factors"/>
    <property type="match status" value="1"/>
</dbReference>
<dbReference type="OrthoDB" id="9793697at2"/>
<dbReference type="SUPFAM" id="SSF52091">
    <property type="entry name" value="SpoIIaa-like"/>
    <property type="match status" value="1"/>
</dbReference>
<evidence type="ECO:0000313" key="7">
    <source>
        <dbReference type="Proteomes" id="UP000297288"/>
    </source>
</evidence>
<dbReference type="EMBL" id="FMYV01000008">
    <property type="protein sequence ID" value="SDC80969.1"/>
    <property type="molecule type" value="Genomic_DNA"/>
</dbReference>
<reference evidence="4 6" key="1">
    <citation type="submission" date="2016-10" db="EMBL/GenBank/DDBJ databases">
        <authorList>
            <person name="de Groot N.N."/>
        </authorList>
    </citation>
    <scope>NUCLEOTIDE SEQUENCE [LARGE SCALE GENOMIC DNA]</scope>
    <source>
        <strain evidence="4 6">WG14</strain>
    </source>
</reference>
<dbReference type="Proteomes" id="UP000199322">
    <property type="component" value="Unassembled WGS sequence"/>
</dbReference>
<comment type="similarity">
    <text evidence="1 2">Belongs to the anti-sigma-factor antagonist family.</text>
</comment>
<dbReference type="PANTHER" id="PTHR33495:SF2">
    <property type="entry name" value="ANTI-SIGMA FACTOR ANTAGONIST TM_1081-RELATED"/>
    <property type="match status" value="1"/>
</dbReference>
<feature type="domain" description="STAS" evidence="3">
    <location>
        <begin position="15"/>
        <end position="103"/>
    </location>
</feature>
<evidence type="ECO:0000256" key="1">
    <source>
        <dbReference type="ARBA" id="ARBA00009013"/>
    </source>
</evidence>
<dbReference type="Gene3D" id="3.30.750.24">
    <property type="entry name" value="STAS domain"/>
    <property type="match status" value="1"/>
</dbReference>
<dbReference type="Pfam" id="PF01740">
    <property type="entry name" value="STAS"/>
    <property type="match status" value="1"/>
</dbReference>
<dbReference type="PANTHER" id="PTHR33495">
    <property type="entry name" value="ANTI-SIGMA FACTOR ANTAGONIST TM_1081-RELATED-RELATED"/>
    <property type="match status" value="1"/>
</dbReference>
<name>A0A1G6PLP1_9BACT</name>
<dbReference type="PROSITE" id="PS50801">
    <property type="entry name" value="STAS"/>
    <property type="match status" value="1"/>
</dbReference>
<dbReference type="InterPro" id="IPR003658">
    <property type="entry name" value="Anti-sigma_ant"/>
</dbReference>
<evidence type="ECO:0000313" key="5">
    <source>
        <dbReference type="EMBL" id="TGG87994.1"/>
    </source>
</evidence>
<evidence type="ECO:0000313" key="6">
    <source>
        <dbReference type="Proteomes" id="UP000199322"/>
    </source>
</evidence>
<evidence type="ECO:0000256" key="2">
    <source>
        <dbReference type="RuleBase" id="RU003749"/>
    </source>
</evidence>
<dbReference type="AlphaFoldDB" id="A0A1G6PLP1"/>
<dbReference type="InterPro" id="IPR036513">
    <property type="entry name" value="STAS_dom_sf"/>
</dbReference>